<dbReference type="eggNOG" id="COG0775">
    <property type="taxonomic scope" value="Bacteria"/>
</dbReference>
<organism evidence="7 8">
    <name type="scientific">Wigglesworthia glossinidia endosymbiont of Glossina morsitans morsitans</name>
    <name type="common">Yale colony</name>
    <dbReference type="NCBI Taxonomy" id="1142511"/>
    <lineage>
        <taxon>Bacteria</taxon>
        <taxon>Pseudomonadati</taxon>
        <taxon>Pseudomonadota</taxon>
        <taxon>Gammaproteobacteria</taxon>
        <taxon>Enterobacterales</taxon>
        <taxon>Erwiniaceae</taxon>
        <taxon>Wigglesworthia</taxon>
    </lineage>
</organism>
<dbReference type="PANTHER" id="PTHR46832">
    <property type="entry name" value="5'-METHYLTHIOADENOSINE/S-ADENOSYLHOMOCYSTEINE NUCLEOSIDASE"/>
    <property type="match status" value="1"/>
</dbReference>
<dbReference type="InterPro" id="IPR010049">
    <property type="entry name" value="MTA_SAH_Nsdase"/>
</dbReference>
<dbReference type="STRING" id="1142511.WIGMOR_0324"/>
<dbReference type="CDD" id="cd09008">
    <property type="entry name" value="MTAN"/>
    <property type="match status" value="1"/>
</dbReference>
<evidence type="ECO:0000256" key="4">
    <source>
        <dbReference type="ARBA" id="ARBA00022801"/>
    </source>
</evidence>
<keyword evidence="5" id="KW-0486">Methionine biosynthesis</keyword>
<dbReference type="GO" id="GO:0019509">
    <property type="term" value="P:L-methionine salvage from methylthioadenosine"/>
    <property type="evidence" value="ECO:0007669"/>
    <property type="project" value="UniProtKB-UniPathway"/>
</dbReference>
<accession>H6Q5W4</accession>
<dbReference type="InterPro" id="IPR000845">
    <property type="entry name" value="Nucleoside_phosphorylase_d"/>
</dbReference>
<dbReference type="OrthoDB" id="9792278at2"/>
<dbReference type="InterPro" id="IPR035994">
    <property type="entry name" value="Nucleoside_phosphorylase_sf"/>
</dbReference>
<dbReference type="AlphaFoldDB" id="H6Q5W4"/>
<evidence type="ECO:0000256" key="5">
    <source>
        <dbReference type="ARBA" id="ARBA00023167"/>
    </source>
</evidence>
<gene>
    <name evidence="7" type="primary">pfs</name>
    <name evidence="7" type="synonym">mtn</name>
    <name evidence="7" type="synonym">mtnN</name>
    <name evidence="7" type="ORF">WIGMOR_0324</name>
</gene>
<name>H6Q5W4_WIGGL</name>
<protein>
    <recommendedName>
        <fullName evidence="2">adenosylhomocysteine nucleosidase</fullName>
        <ecNumber evidence="2">3.2.2.9</ecNumber>
    </recommendedName>
</protein>
<evidence type="ECO:0000313" key="8">
    <source>
        <dbReference type="Proteomes" id="UP000009061"/>
    </source>
</evidence>
<dbReference type="PANTHER" id="PTHR46832:SF1">
    <property type="entry name" value="5'-METHYLTHIOADENOSINE_S-ADENOSYLHOMOCYSTEINE NUCLEOSIDASE"/>
    <property type="match status" value="1"/>
</dbReference>
<dbReference type="NCBIfam" id="NF004079">
    <property type="entry name" value="PRK05584.1"/>
    <property type="match status" value="1"/>
</dbReference>
<evidence type="ECO:0000256" key="3">
    <source>
        <dbReference type="ARBA" id="ARBA00022605"/>
    </source>
</evidence>
<evidence type="ECO:0000259" key="6">
    <source>
        <dbReference type="Pfam" id="PF01048"/>
    </source>
</evidence>
<dbReference type="EC" id="3.2.2.9" evidence="2"/>
<dbReference type="Pfam" id="PF01048">
    <property type="entry name" value="PNP_UDP_1"/>
    <property type="match status" value="1"/>
</dbReference>
<sequence length="247" mass="28280">MIRIGIIGAMQKELYTIRKMCSINKKNKQSIFTSYFGTAYNANILIVESGIGKVLSAISTMHIIQSFNPHLIINVGISGSLKKDINIGSLILSKKFCYHDVDVSAFGYNTGQIPRAPQYYYASKLFIKLIKKILIFNKLQFKSGLIVSGDTFIYNKNILHAVKIKKFFPEACAVDMETAAIAQVCQKFLIPYISIRSISDYVFNHAEKNFKKFCSFSVYQYSFVILKIIKEIDAYYLQYKNLSKRFR</sequence>
<dbReference type="GO" id="GO:0008930">
    <property type="term" value="F:methylthioadenosine nucleosidase activity"/>
    <property type="evidence" value="ECO:0007669"/>
    <property type="project" value="InterPro"/>
</dbReference>
<dbReference type="Gene3D" id="3.40.50.1580">
    <property type="entry name" value="Nucleoside phosphorylase domain"/>
    <property type="match status" value="1"/>
</dbReference>
<dbReference type="GO" id="GO:0009164">
    <property type="term" value="P:nucleoside catabolic process"/>
    <property type="evidence" value="ECO:0007669"/>
    <property type="project" value="InterPro"/>
</dbReference>
<keyword evidence="4" id="KW-0378">Hydrolase</keyword>
<evidence type="ECO:0000313" key="7">
    <source>
        <dbReference type="EMBL" id="AFA41160.1"/>
    </source>
</evidence>
<dbReference type="NCBIfam" id="TIGR01704">
    <property type="entry name" value="MTA_SAH-Nsdase"/>
    <property type="match status" value="1"/>
</dbReference>
<dbReference type="GO" id="GO:0019284">
    <property type="term" value="P:L-methionine salvage from S-adenosylmethionine"/>
    <property type="evidence" value="ECO:0007669"/>
    <property type="project" value="TreeGrafter"/>
</dbReference>
<dbReference type="EMBL" id="CP003315">
    <property type="protein sequence ID" value="AFA41160.1"/>
    <property type="molecule type" value="Genomic_DNA"/>
</dbReference>
<dbReference type="KEGG" id="wgl:WIGMOR_0324"/>
<dbReference type="GO" id="GO:0005829">
    <property type="term" value="C:cytosol"/>
    <property type="evidence" value="ECO:0007669"/>
    <property type="project" value="TreeGrafter"/>
</dbReference>
<dbReference type="UniPathway" id="UPA00904">
    <property type="reaction ID" value="UER00871"/>
</dbReference>
<evidence type="ECO:0000256" key="2">
    <source>
        <dbReference type="ARBA" id="ARBA00011974"/>
    </source>
</evidence>
<dbReference type="Proteomes" id="UP000009061">
    <property type="component" value="Chromosome"/>
</dbReference>
<dbReference type="RefSeq" id="WP_014354099.1">
    <property type="nucleotide sequence ID" value="NC_016893.1"/>
</dbReference>
<keyword evidence="8" id="KW-1185">Reference proteome</keyword>
<evidence type="ECO:0000256" key="1">
    <source>
        <dbReference type="ARBA" id="ARBA00004945"/>
    </source>
</evidence>
<dbReference type="HOGENOM" id="CLU_031248_2_0_6"/>
<dbReference type="SUPFAM" id="SSF53167">
    <property type="entry name" value="Purine and uridine phosphorylases"/>
    <property type="match status" value="1"/>
</dbReference>
<keyword evidence="3" id="KW-0028">Amino-acid biosynthesis</keyword>
<proteinExistence type="predicted"/>
<comment type="pathway">
    <text evidence="1">Amino-acid biosynthesis; L-methionine biosynthesis via salvage pathway; S-methyl-5-thio-alpha-D-ribose 1-phosphate from S-methyl-5'-thioadenosine (hydrolase route): step 1/2.</text>
</comment>
<reference evidence="7 8" key="1">
    <citation type="journal article" date="2012" name="MBio">
        <title>Insight into the transmission biology and species-specific functional capabilities of tsetse (Diptera: glossinidae) obligate symbiont wigglesworthia.</title>
        <authorList>
            <person name="Rio R.V."/>
            <person name="Symula R.E."/>
            <person name="Wang J."/>
            <person name="Lohs C."/>
            <person name="Wu Y.N."/>
            <person name="Snyder A.K."/>
            <person name="Bjornson R.D."/>
            <person name="Oshima K."/>
            <person name="Biehl B.S."/>
            <person name="Perna N.T."/>
            <person name="Hattori M."/>
            <person name="Aksoy S."/>
        </authorList>
    </citation>
    <scope>NUCLEOTIDE SEQUENCE [LARGE SCALE GENOMIC DNA]</scope>
    <source>
        <strain evidence="7">WGM</strain>
    </source>
</reference>
<dbReference type="GO" id="GO:0008782">
    <property type="term" value="F:adenosylhomocysteine nucleosidase activity"/>
    <property type="evidence" value="ECO:0007669"/>
    <property type="project" value="UniProtKB-EC"/>
</dbReference>
<feature type="domain" description="Nucleoside phosphorylase" evidence="6">
    <location>
        <begin position="3"/>
        <end position="209"/>
    </location>
</feature>